<keyword evidence="7" id="KW-1133">Transmembrane helix</keyword>
<organism evidence="8 9">
    <name type="scientific">Thalictrum thalictroides</name>
    <name type="common">Rue-anemone</name>
    <name type="synonym">Anemone thalictroides</name>
    <dbReference type="NCBI Taxonomy" id="46969"/>
    <lineage>
        <taxon>Eukaryota</taxon>
        <taxon>Viridiplantae</taxon>
        <taxon>Streptophyta</taxon>
        <taxon>Embryophyta</taxon>
        <taxon>Tracheophyta</taxon>
        <taxon>Spermatophyta</taxon>
        <taxon>Magnoliopsida</taxon>
        <taxon>Ranunculales</taxon>
        <taxon>Ranunculaceae</taxon>
        <taxon>Thalictroideae</taxon>
        <taxon>Thalictrum</taxon>
    </lineage>
</organism>
<keyword evidence="5 6" id="KW-0067">ATP-binding</keyword>
<name>A0A7J6UTY8_THATH</name>
<dbReference type="OrthoDB" id="4062651at2759"/>
<keyword evidence="3 6" id="KW-0547">Nucleotide-binding</keyword>
<dbReference type="PANTHER" id="PTHR27002">
    <property type="entry name" value="RECEPTOR-LIKE SERINE/THREONINE-PROTEIN KINASE SD1-8"/>
    <property type="match status" value="1"/>
</dbReference>
<gene>
    <name evidence="8" type="ORF">FRX31_034492</name>
</gene>
<dbReference type="InterPro" id="IPR017441">
    <property type="entry name" value="Protein_kinase_ATP_BS"/>
</dbReference>
<keyword evidence="1" id="KW-0723">Serine/threonine-protein kinase</keyword>
<dbReference type="Proteomes" id="UP000554482">
    <property type="component" value="Unassembled WGS sequence"/>
</dbReference>
<dbReference type="PROSITE" id="PS00107">
    <property type="entry name" value="PROTEIN_KINASE_ATP"/>
    <property type="match status" value="1"/>
</dbReference>
<feature type="non-terminal residue" evidence="8">
    <location>
        <position position="175"/>
    </location>
</feature>
<evidence type="ECO:0000313" key="8">
    <source>
        <dbReference type="EMBL" id="KAF5175921.1"/>
    </source>
</evidence>
<proteinExistence type="predicted"/>
<evidence type="ECO:0000313" key="9">
    <source>
        <dbReference type="Proteomes" id="UP000554482"/>
    </source>
</evidence>
<dbReference type="InterPro" id="IPR011009">
    <property type="entry name" value="Kinase-like_dom_sf"/>
</dbReference>
<evidence type="ECO:0000256" key="7">
    <source>
        <dbReference type="SAM" id="Phobius"/>
    </source>
</evidence>
<keyword evidence="2" id="KW-0808">Transferase</keyword>
<dbReference type="PANTHER" id="PTHR27002:SF181">
    <property type="entry name" value="RECEPTOR-LIKE SERINE_THREONINE-PROTEIN KINASE"/>
    <property type="match status" value="1"/>
</dbReference>
<dbReference type="AlphaFoldDB" id="A0A7J6UTY8"/>
<evidence type="ECO:0000256" key="2">
    <source>
        <dbReference type="ARBA" id="ARBA00022679"/>
    </source>
</evidence>
<dbReference type="GO" id="GO:0005886">
    <property type="term" value="C:plasma membrane"/>
    <property type="evidence" value="ECO:0007669"/>
    <property type="project" value="TreeGrafter"/>
</dbReference>
<sequence length="175" mass="19645">NGTKSSKNIVVIVVPTVVVAVVFLSVISIFFCLRRRKKEFQIIENADEISNVESLQFNFATVEAATDNFSDSNMLGAGGFGTVYKGKLSEEREIAVKRMSRNSGQGMEKLLIYEFVPNASLDKFIFDPIKRTYLDWEARLFVLDQTEGSTSRIVGTYGYMSPEYAMHGHFSVKSD</sequence>
<protein>
    <submittedName>
        <fullName evidence="8">Cysteine-rich receptor-like protein kinase</fullName>
    </submittedName>
</protein>
<keyword evidence="8" id="KW-0675">Receptor</keyword>
<feature type="transmembrane region" description="Helical" evidence="7">
    <location>
        <begin position="12"/>
        <end position="33"/>
    </location>
</feature>
<dbReference type="Gene3D" id="3.30.200.20">
    <property type="entry name" value="Phosphorylase Kinase, domain 1"/>
    <property type="match status" value="1"/>
</dbReference>
<dbReference type="GO" id="GO:0005524">
    <property type="term" value="F:ATP binding"/>
    <property type="evidence" value="ECO:0007669"/>
    <property type="project" value="UniProtKB-UniRule"/>
</dbReference>
<dbReference type="EMBL" id="JABWDY010043448">
    <property type="protein sequence ID" value="KAF5175921.1"/>
    <property type="molecule type" value="Genomic_DNA"/>
</dbReference>
<keyword evidence="7" id="KW-0812">Transmembrane</keyword>
<evidence type="ECO:0000256" key="6">
    <source>
        <dbReference type="PROSITE-ProRule" id="PRU10141"/>
    </source>
</evidence>
<keyword evidence="9" id="KW-1185">Reference proteome</keyword>
<feature type="non-terminal residue" evidence="8">
    <location>
        <position position="1"/>
    </location>
</feature>
<evidence type="ECO:0000256" key="5">
    <source>
        <dbReference type="ARBA" id="ARBA00022840"/>
    </source>
</evidence>
<accession>A0A7J6UTY8</accession>
<evidence type="ECO:0000256" key="3">
    <source>
        <dbReference type="ARBA" id="ARBA00022741"/>
    </source>
</evidence>
<keyword evidence="7" id="KW-0472">Membrane</keyword>
<comment type="caution">
    <text evidence="8">The sequence shown here is derived from an EMBL/GenBank/DDBJ whole genome shotgun (WGS) entry which is preliminary data.</text>
</comment>
<dbReference type="GO" id="GO:0004674">
    <property type="term" value="F:protein serine/threonine kinase activity"/>
    <property type="evidence" value="ECO:0007669"/>
    <property type="project" value="UniProtKB-KW"/>
</dbReference>
<dbReference type="SUPFAM" id="SSF56112">
    <property type="entry name" value="Protein kinase-like (PK-like)"/>
    <property type="match status" value="1"/>
</dbReference>
<keyword evidence="4 8" id="KW-0418">Kinase</keyword>
<reference evidence="8 9" key="1">
    <citation type="submission" date="2020-06" db="EMBL/GenBank/DDBJ databases">
        <title>Transcriptomic and genomic resources for Thalictrum thalictroides and T. hernandezii: Facilitating candidate gene discovery in an emerging model plant lineage.</title>
        <authorList>
            <person name="Arias T."/>
            <person name="Riano-Pachon D.M."/>
            <person name="Di Stilio V.S."/>
        </authorList>
    </citation>
    <scope>NUCLEOTIDE SEQUENCE [LARGE SCALE GENOMIC DNA]</scope>
    <source>
        <strain evidence="9">cv. WT478/WT964</strain>
        <tissue evidence="8">Leaves</tissue>
    </source>
</reference>
<evidence type="ECO:0000256" key="4">
    <source>
        <dbReference type="ARBA" id="ARBA00022777"/>
    </source>
</evidence>
<feature type="binding site" evidence="6">
    <location>
        <position position="97"/>
    </location>
    <ligand>
        <name>ATP</name>
        <dbReference type="ChEBI" id="CHEBI:30616"/>
    </ligand>
</feature>
<evidence type="ECO:0000256" key="1">
    <source>
        <dbReference type="ARBA" id="ARBA00022527"/>
    </source>
</evidence>